<keyword evidence="1" id="KW-0812">Transmembrane</keyword>
<sequence length="167" mass="18830">MTSAVDIQHDVKCDICKREMTVMRMTKLRASLILFALLVALPALLLAPFLIYSKLKGDEYYLSISNRTNDSIYVKDVLVDNQSVGLKEFIVAPTKIYWHPNHGLFKSRKVNKVTLKIIEENGNVASVSCHLKMPYDGIKTCLLKFSYKGVSKDASCGCDNLDETDYD</sequence>
<accession>Z9JIN5</accession>
<organism evidence="2 3">
    <name type="scientific">Xylella taiwanensis</name>
    <dbReference type="NCBI Taxonomy" id="1444770"/>
    <lineage>
        <taxon>Bacteria</taxon>
        <taxon>Pseudomonadati</taxon>
        <taxon>Pseudomonadota</taxon>
        <taxon>Gammaproteobacteria</taxon>
        <taxon>Lysobacterales</taxon>
        <taxon>Lysobacteraceae</taxon>
        <taxon>Xylella</taxon>
    </lineage>
</organism>
<dbReference type="Proteomes" id="UP000020406">
    <property type="component" value="Unassembled WGS sequence"/>
</dbReference>
<evidence type="ECO:0000313" key="2">
    <source>
        <dbReference type="EMBL" id="EWS77868.1"/>
    </source>
</evidence>
<evidence type="ECO:0000313" key="3">
    <source>
        <dbReference type="Proteomes" id="UP000020406"/>
    </source>
</evidence>
<name>Z9JIN5_9GAMM</name>
<keyword evidence="1" id="KW-0472">Membrane</keyword>
<comment type="caution">
    <text evidence="2">The sequence shown here is derived from an EMBL/GenBank/DDBJ whole genome shotgun (WGS) entry which is preliminary data.</text>
</comment>
<protein>
    <submittedName>
        <fullName evidence="2">Uncharacterized protein</fullName>
    </submittedName>
</protein>
<evidence type="ECO:0000256" key="1">
    <source>
        <dbReference type="SAM" id="Phobius"/>
    </source>
</evidence>
<dbReference type="STRING" id="1444770.AF72_08805"/>
<reference evidence="2 3" key="1">
    <citation type="journal article" date="2014" name="Genome Announc.">
        <title>Draft Genome Sequence of Xylella fastidiosa Pear Leaf Scorch Strain in Taiwan.</title>
        <authorList>
            <person name="Su C.C."/>
            <person name="Deng W.L."/>
            <person name="Jan F.J."/>
            <person name="Chang C.J."/>
            <person name="Huang H."/>
            <person name="Chen J."/>
        </authorList>
    </citation>
    <scope>NUCLEOTIDE SEQUENCE [LARGE SCALE GENOMIC DNA]</scope>
    <source>
        <strain evidence="2 3">PLS229</strain>
    </source>
</reference>
<dbReference type="EMBL" id="JDSQ01000013">
    <property type="protein sequence ID" value="EWS77868.1"/>
    <property type="molecule type" value="Genomic_DNA"/>
</dbReference>
<proteinExistence type="predicted"/>
<dbReference type="AlphaFoldDB" id="Z9JIN5"/>
<feature type="transmembrane region" description="Helical" evidence="1">
    <location>
        <begin position="30"/>
        <end position="52"/>
    </location>
</feature>
<gene>
    <name evidence="2" type="ORF">AF72_08805</name>
</gene>
<keyword evidence="1" id="KW-1133">Transmembrane helix</keyword>